<dbReference type="OrthoDB" id="6155824at2759"/>
<dbReference type="Proteomes" id="UP000230750">
    <property type="component" value="Unassembled WGS sequence"/>
</dbReference>
<keyword evidence="2" id="KW-1185">Reference proteome</keyword>
<comment type="caution">
    <text evidence="1">The sequence shown here is derived from an EMBL/GenBank/DDBJ whole genome shotgun (WGS) entry which is preliminary data.</text>
</comment>
<evidence type="ECO:0000313" key="1">
    <source>
        <dbReference type="EMBL" id="PIK43282.1"/>
    </source>
</evidence>
<organism evidence="1 2">
    <name type="scientific">Stichopus japonicus</name>
    <name type="common">Sea cucumber</name>
    <dbReference type="NCBI Taxonomy" id="307972"/>
    <lineage>
        <taxon>Eukaryota</taxon>
        <taxon>Metazoa</taxon>
        <taxon>Echinodermata</taxon>
        <taxon>Eleutherozoa</taxon>
        <taxon>Echinozoa</taxon>
        <taxon>Holothuroidea</taxon>
        <taxon>Aspidochirotacea</taxon>
        <taxon>Aspidochirotida</taxon>
        <taxon>Stichopodidae</taxon>
        <taxon>Apostichopus</taxon>
    </lineage>
</organism>
<sequence length="281" mass="32727">MSVLSHNKVSEEMIFNVLEASFLHCLEDAITAYPYRICYGCDINHPSQTHHPCVMDDILYDHSMWQSIVDCIDRDVVHRIFDRILAILKVKETAEFEFGRMYPFVLGLWKGEKGGISHVKENALLPNTIFTLETRQDLIREARTKYGSDIVREAVRSHAIEKKNNAFRYRLRLIVLKALVGAWHGISYEEAKLTLNELQILQRFKAELSEEDKPFFGYFRDRLEFSEIFEDLPTNGASRDHLNNLVLRDDRISFLLRKAEMDMNVKLPLTIEAYGASLIWL</sequence>
<evidence type="ECO:0000313" key="2">
    <source>
        <dbReference type="Proteomes" id="UP000230750"/>
    </source>
</evidence>
<reference evidence="1 2" key="1">
    <citation type="journal article" date="2017" name="PLoS Biol.">
        <title>The sea cucumber genome provides insights into morphological evolution and visceral regeneration.</title>
        <authorList>
            <person name="Zhang X."/>
            <person name="Sun L."/>
            <person name="Yuan J."/>
            <person name="Sun Y."/>
            <person name="Gao Y."/>
            <person name="Zhang L."/>
            <person name="Li S."/>
            <person name="Dai H."/>
            <person name="Hamel J.F."/>
            <person name="Liu C."/>
            <person name="Yu Y."/>
            <person name="Liu S."/>
            <person name="Lin W."/>
            <person name="Guo K."/>
            <person name="Jin S."/>
            <person name="Xu P."/>
            <person name="Storey K.B."/>
            <person name="Huan P."/>
            <person name="Zhang T."/>
            <person name="Zhou Y."/>
            <person name="Zhang J."/>
            <person name="Lin C."/>
            <person name="Li X."/>
            <person name="Xing L."/>
            <person name="Huo D."/>
            <person name="Sun M."/>
            <person name="Wang L."/>
            <person name="Mercier A."/>
            <person name="Li F."/>
            <person name="Yang H."/>
            <person name="Xiang J."/>
        </authorList>
    </citation>
    <scope>NUCLEOTIDE SEQUENCE [LARGE SCALE GENOMIC DNA]</scope>
    <source>
        <strain evidence="1">Shaxun</strain>
        <tissue evidence="1">Muscle</tissue>
    </source>
</reference>
<gene>
    <name evidence="1" type="ORF">BSL78_19873</name>
</gene>
<name>A0A2G8K5M9_STIJA</name>
<protein>
    <submittedName>
        <fullName evidence="1">Uncharacterized protein</fullName>
    </submittedName>
</protein>
<dbReference type="EMBL" id="MRZV01000863">
    <property type="protein sequence ID" value="PIK43282.1"/>
    <property type="molecule type" value="Genomic_DNA"/>
</dbReference>
<accession>A0A2G8K5M9</accession>
<dbReference type="AlphaFoldDB" id="A0A2G8K5M9"/>
<proteinExistence type="predicted"/>